<dbReference type="Proteomes" id="UP000634608">
    <property type="component" value="Unassembled WGS sequence"/>
</dbReference>
<dbReference type="RefSeq" id="WP_188147768.1">
    <property type="nucleotide sequence ID" value="NZ_JACSVK010000598.1"/>
</dbReference>
<accession>A0A8I0FBI5</accession>
<feature type="non-terminal residue" evidence="1">
    <location>
        <position position="1"/>
    </location>
</feature>
<reference evidence="1" key="1">
    <citation type="submission" date="2020-08" db="EMBL/GenBank/DDBJ databases">
        <title>Diversity of carbapenem-resistant Acinetobacter baumannii and bacteriophage-mediated spread of the Oxa23 carbapenemase.</title>
        <authorList>
            <person name="Abouelfetouh A."/>
            <person name="Mattock J."/>
            <person name="Turner D."/>
            <person name="Li E."/>
            <person name="Evans B.A."/>
        </authorList>
    </citation>
    <scope>NUCLEOTIDE SEQUENCE</scope>
    <source>
        <strain evidence="1">A86</strain>
    </source>
</reference>
<feature type="non-terminal residue" evidence="1">
    <location>
        <position position="175"/>
    </location>
</feature>
<comment type="caution">
    <text evidence="1">The sequence shown here is derived from an EMBL/GenBank/DDBJ whole genome shotgun (WGS) entry which is preliminary data.</text>
</comment>
<dbReference type="Pfam" id="PF15931">
    <property type="entry name" value="DUF4747"/>
    <property type="match status" value="1"/>
</dbReference>
<organism evidence="1 2">
    <name type="scientific">Acinetobacter baumannii</name>
    <dbReference type="NCBI Taxonomy" id="470"/>
    <lineage>
        <taxon>Bacteria</taxon>
        <taxon>Pseudomonadati</taxon>
        <taxon>Pseudomonadota</taxon>
        <taxon>Gammaproteobacteria</taxon>
        <taxon>Moraxellales</taxon>
        <taxon>Moraxellaceae</taxon>
        <taxon>Acinetobacter</taxon>
        <taxon>Acinetobacter calcoaceticus/baumannii complex</taxon>
    </lineage>
</organism>
<dbReference type="EMBL" id="JACSVK010000598">
    <property type="protein sequence ID" value="MBD0222613.1"/>
    <property type="molecule type" value="Genomic_DNA"/>
</dbReference>
<dbReference type="AlphaFoldDB" id="A0A8I0FBI5"/>
<evidence type="ECO:0000313" key="2">
    <source>
        <dbReference type="Proteomes" id="UP000634608"/>
    </source>
</evidence>
<protein>
    <submittedName>
        <fullName evidence="1">DUF4747 family protein</fullName>
    </submittedName>
</protein>
<gene>
    <name evidence="1" type="ORF">IAG11_22575</name>
</gene>
<dbReference type="InterPro" id="IPR031832">
    <property type="entry name" value="DUF4747"/>
</dbReference>
<sequence>YTYREELKGLIKIPANLKADGVIFEFVFYPMSHTLIVQIDNKNSTTTPNTILKFFESVFKSPEFIKNFKSGEVHTLKEPKGVVSIINNKRLKSIEFDIARPNPDDLNAILQRKVLKSLDDQNAKNLKVSMDAQQGKYLKLDKKSQALAWVAAENGSILAVESDQNDRTHVISTAN</sequence>
<proteinExistence type="predicted"/>
<name>A0A8I0FBI5_ACIBA</name>
<evidence type="ECO:0000313" key="1">
    <source>
        <dbReference type="EMBL" id="MBD0222613.1"/>
    </source>
</evidence>